<dbReference type="Proteomes" id="UP000259465">
    <property type="component" value="Chromosome"/>
</dbReference>
<accession>A0AAD0RQF9</accession>
<dbReference type="EMBL" id="CP031968">
    <property type="protein sequence ID" value="AXT46386.1"/>
    <property type="molecule type" value="Genomic_DNA"/>
</dbReference>
<protein>
    <submittedName>
        <fullName evidence="2">Uncharacterized protein</fullName>
    </submittedName>
</protein>
<feature type="chain" id="PRO_5042117827" evidence="1">
    <location>
        <begin position="18"/>
        <end position="182"/>
    </location>
</feature>
<proteinExistence type="predicted"/>
<evidence type="ECO:0000256" key="1">
    <source>
        <dbReference type="SAM" id="SignalP"/>
    </source>
</evidence>
<keyword evidence="1" id="KW-0732">Signal</keyword>
<dbReference type="AlphaFoldDB" id="A0AAD0RQF9"/>
<name>A0AAD0RQF9_9NEIS</name>
<dbReference type="RefSeq" id="WP_118267388.1">
    <property type="nucleotide sequence ID" value="NZ_CP031968.1"/>
</dbReference>
<sequence>MRVMVVMGLVVAAGATAGVTINVPMSPAEKYALESPADGWELLQKHALKTYPDIKAVRVPKMPGLAPGDPETVRLNRQDLQIGLFFAKQIKLADGQTLFNFMTRCSGGMDAANGASIGFDKQKPYIHLQFFPKLRRAYSGEATDINLIFRRDGATIRPESEFFSTNILTDQNYLQRHGVRCR</sequence>
<feature type="signal peptide" evidence="1">
    <location>
        <begin position="1"/>
        <end position="17"/>
    </location>
</feature>
<keyword evidence="3" id="KW-1185">Reference proteome</keyword>
<evidence type="ECO:0000313" key="2">
    <source>
        <dbReference type="EMBL" id="AXT46386.1"/>
    </source>
</evidence>
<reference evidence="2 3" key="1">
    <citation type="submission" date="2018-08" db="EMBL/GenBank/DDBJ databases">
        <title>Complete genome sequence of JP2-74.</title>
        <authorList>
            <person name="Wu L."/>
        </authorList>
    </citation>
    <scope>NUCLEOTIDE SEQUENCE [LARGE SCALE GENOMIC DNA]</scope>
    <source>
        <strain evidence="2 3">JP2-74</strain>
    </source>
</reference>
<dbReference type="KEGG" id="crz:D1345_09385"/>
<gene>
    <name evidence="2" type="ORF">D1345_09385</name>
</gene>
<evidence type="ECO:0000313" key="3">
    <source>
        <dbReference type="Proteomes" id="UP000259465"/>
    </source>
</evidence>
<organism evidence="2 3">
    <name type="scientific">Chromobacterium rhizoryzae</name>
    <dbReference type="NCBI Taxonomy" id="1778675"/>
    <lineage>
        <taxon>Bacteria</taxon>
        <taxon>Pseudomonadati</taxon>
        <taxon>Pseudomonadota</taxon>
        <taxon>Betaproteobacteria</taxon>
        <taxon>Neisseriales</taxon>
        <taxon>Chromobacteriaceae</taxon>
        <taxon>Chromobacterium</taxon>
    </lineage>
</organism>